<evidence type="ECO:0000313" key="1">
    <source>
        <dbReference type="EMBL" id="KVP97984.1"/>
    </source>
</evidence>
<accession>A0AAW3MQY8</accession>
<proteinExistence type="predicted"/>
<name>A0AAW3MQY8_9BURK</name>
<protein>
    <submittedName>
        <fullName evidence="1">Uncharacterized protein</fullName>
    </submittedName>
</protein>
<dbReference type="Proteomes" id="UP000056453">
    <property type="component" value="Unassembled WGS sequence"/>
</dbReference>
<keyword evidence="2" id="KW-1185">Reference proteome</keyword>
<reference evidence="1 2" key="1">
    <citation type="submission" date="2015-11" db="EMBL/GenBank/DDBJ databases">
        <title>Expanding the genomic diversity of Burkholderia species for the development of highly accurate diagnostics.</title>
        <authorList>
            <person name="Sahl J."/>
            <person name="Keim P."/>
            <person name="Wagner D."/>
        </authorList>
    </citation>
    <scope>NUCLEOTIDE SEQUENCE [LARGE SCALE GENOMIC DNA]</scope>
    <source>
        <strain evidence="1 2">MSMB1808WGS</strain>
    </source>
</reference>
<comment type="caution">
    <text evidence="1">The sequence shown here is derived from an EMBL/GenBank/DDBJ whole genome shotgun (WGS) entry which is preliminary data.</text>
</comment>
<organism evidence="1 2">
    <name type="scientific">Burkholderia ubonensis</name>
    <dbReference type="NCBI Taxonomy" id="101571"/>
    <lineage>
        <taxon>Bacteria</taxon>
        <taxon>Pseudomonadati</taxon>
        <taxon>Pseudomonadota</taxon>
        <taxon>Betaproteobacteria</taxon>
        <taxon>Burkholderiales</taxon>
        <taxon>Burkholderiaceae</taxon>
        <taxon>Burkholderia</taxon>
        <taxon>Burkholderia cepacia complex</taxon>
    </lineage>
</organism>
<sequence>MLADYIAGKKALIREDGQENRLNNIGEAFWRGFHGERFIWDTAAPLYVAYKAGEALAKCSQSNH</sequence>
<evidence type="ECO:0000313" key="2">
    <source>
        <dbReference type="Proteomes" id="UP000056453"/>
    </source>
</evidence>
<gene>
    <name evidence="1" type="ORF">WJ96_05280</name>
</gene>
<dbReference type="EMBL" id="LPBJ01000047">
    <property type="protein sequence ID" value="KVP97984.1"/>
    <property type="molecule type" value="Genomic_DNA"/>
</dbReference>
<dbReference type="AlphaFoldDB" id="A0AAW3MQY8"/>